<dbReference type="EMBL" id="WACR01000012">
    <property type="protein sequence ID" value="KAB1062106.1"/>
    <property type="molecule type" value="Genomic_DNA"/>
</dbReference>
<dbReference type="SUPFAM" id="SSF52467">
    <property type="entry name" value="DHS-like NAD/FAD-binding domain"/>
    <property type="match status" value="1"/>
</dbReference>
<dbReference type="Proteomes" id="UP000435357">
    <property type="component" value="Unassembled WGS sequence"/>
</dbReference>
<dbReference type="AlphaFoldDB" id="A0A6N6M3R4"/>
<organism evidence="1 2">
    <name type="scientific">Salibacter halophilus</name>
    <dbReference type="NCBI Taxonomy" id="1803916"/>
    <lineage>
        <taxon>Bacteria</taxon>
        <taxon>Pseudomonadati</taxon>
        <taxon>Bacteroidota</taxon>
        <taxon>Flavobacteriia</taxon>
        <taxon>Flavobacteriales</taxon>
        <taxon>Salibacteraceae</taxon>
        <taxon>Salibacter</taxon>
    </lineage>
</organism>
<accession>A0A6N6M3R4</accession>
<sequence length="343" mass="39214">MDKETFLKRIQGFVEGVPLIVLGSGATVPYGLPTMSQLAEQLETEINFNSDDRDNYEVWNEFKNKLQKTGDLETALQETRVTEAILKRVIKCTWNFVNEADKKAFDKIISNPQEFHLINLLKHFGTSQRELRVITTNYDRLAEYASSYTNGFAYTGFTNNYVGNHIAEAADQKYKQLDHYGYLIKIWKIHGSLDWFKNGEGVVRSFPHSQYIADNHSPCIITPGAEKYRESLQDPFRSILTQIDKDFSNASSFLCIGYGFNDEHVHPKLLSKAKNDNIPVVLATKEISKAAKREILNSDIQKYALIEDNGKNGTRVFLSDHEEEIVYDNEDFWSVSGLMSILK</sequence>
<dbReference type="RefSeq" id="WP_151169788.1">
    <property type="nucleotide sequence ID" value="NZ_WACR01000012.1"/>
</dbReference>
<dbReference type="Gene3D" id="3.40.50.1220">
    <property type="entry name" value="TPP-binding domain"/>
    <property type="match status" value="1"/>
</dbReference>
<protein>
    <submittedName>
        <fullName evidence="1">Uncharacterized protein</fullName>
    </submittedName>
</protein>
<dbReference type="InterPro" id="IPR029035">
    <property type="entry name" value="DHS-like_NAD/FAD-binding_dom"/>
</dbReference>
<evidence type="ECO:0000313" key="1">
    <source>
        <dbReference type="EMBL" id="KAB1062106.1"/>
    </source>
</evidence>
<name>A0A6N6M3R4_9FLAO</name>
<reference evidence="1 2" key="1">
    <citation type="submission" date="2019-09" db="EMBL/GenBank/DDBJ databases">
        <title>Genomes of Cryomorphaceae.</title>
        <authorList>
            <person name="Bowman J.P."/>
        </authorList>
    </citation>
    <scope>NUCLEOTIDE SEQUENCE [LARGE SCALE GENOMIC DNA]</scope>
    <source>
        <strain evidence="1 2">KCTC 52047</strain>
    </source>
</reference>
<proteinExistence type="predicted"/>
<comment type="caution">
    <text evidence="1">The sequence shown here is derived from an EMBL/GenBank/DDBJ whole genome shotgun (WGS) entry which is preliminary data.</text>
</comment>
<dbReference type="OrthoDB" id="9808492at2"/>
<keyword evidence="2" id="KW-1185">Reference proteome</keyword>
<dbReference type="Pfam" id="PF13289">
    <property type="entry name" value="SIR2_2"/>
    <property type="match status" value="1"/>
</dbReference>
<gene>
    <name evidence="1" type="ORF">F3059_12515</name>
</gene>
<evidence type="ECO:0000313" key="2">
    <source>
        <dbReference type="Proteomes" id="UP000435357"/>
    </source>
</evidence>